<dbReference type="SMART" id="SM00389">
    <property type="entry name" value="HOX"/>
    <property type="match status" value="1"/>
</dbReference>
<dbReference type="AlphaFoldDB" id="A0A5P1MBF5"/>
<evidence type="ECO:0000313" key="8">
    <source>
        <dbReference type="EMBL" id="QDQ17719.1"/>
    </source>
</evidence>
<feature type="compositionally biased region" description="Basic and acidic residues" evidence="6">
    <location>
        <begin position="298"/>
        <end position="312"/>
    </location>
</feature>
<feature type="region of interest" description="Disordered" evidence="6">
    <location>
        <begin position="273"/>
        <end position="313"/>
    </location>
</feature>
<evidence type="ECO:0000256" key="4">
    <source>
        <dbReference type="PROSITE-ProRule" id="PRU00108"/>
    </source>
</evidence>
<dbReference type="EMBL" id="MK029668">
    <property type="protein sequence ID" value="QDQ17719.1"/>
    <property type="molecule type" value="mRNA"/>
</dbReference>
<dbReference type="OMA" id="MSSNIRP"/>
<evidence type="ECO:0000256" key="3">
    <source>
        <dbReference type="ARBA" id="ARBA00023242"/>
    </source>
</evidence>
<feature type="DNA-binding region" description="Homeobox" evidence="4">
    <location>
        <begin position="215"/>
        <end position="274"/>
    </location>
</feature>
<dbReference type="GO" id="GO:0000978">
    <property type="term" value="F:RNA polymerase II cis-regulatory region sequence-specific DNA binding"/>
    <property type="evidence" value="ECO:0007669"/>
    <property type="project" value="TreeGrafter"/>
</dbReference>
<evidence type="ECO:0000256" key="1">
    <source>
        <dbReference type="ARBA" id="ARBA00023125"/>
    </source>
</evidence>
<name>A0A5P1MBF5_LYTVA</name>
<organism evidence="8">
    <name type="scientific">Lytechinus variegatus</name>
    <name type="common">Green sea urchin</name>
    <name type="synonym">Echinus variegatus</name>
    <dbReference type="NCBI Taxonomy" id="7654"/>
    <lineage>
        <taxon>Eukaryota</taxon>
        <taxon>Metazoa</taxon>
        <taxon>Echinodermata</taxon>
        <taxon>Eleutherozoa</taxon>
        <taxon>Echinozoa</taxon>
        <taxon>Echinoidea</taxon>
        <taxon>Euechinoidea</taxon>
        <taxon>Echinacea</taxon>
        <taxon>Temnopleuroida</taxon>
        <taxon>Toxopneustidae</taxon>
        <taxon>Lytechinus</taxon>
    </lineage>
</organism>
<dbReference type="OrthoDB" id="6159439at2759"/>
<gene>
    <name evidence="8" type="primary">Lox</name>
</gene>
<feature type="compositionally biased region" description="Basic and acidic residues" evidence="6">
    <location>
        <begin position="273"/>
        <end position="284"/>
    </location>
</feature>
<evidence type="ECO:0000259" key="7">
    <source>
        <dbReference type="PROSITE" id="PS50071"/>
    </source>
</evidence>
<dbReference type="PROSITE" id="PS50071">
    <property type="entry name" value="HOMEOBOX_2"/>
    <property type="match status" value="1"/>
</dbReference>
<dbReference type="GO" id="GO:0045944">
    <property type="term" value="P:positive regulation of transcription by RNA polymerase II"/>
    <property type="evidence" value="ECO:0007669"/>
    <property type="project" value="UniProtKB-ARBA"/>
</dbReference>
<dbReference type="GO" id="GO:0000981">
    <property type="term" value="F:DNA-binding transcription factor activity, RNA polymerase II-specific"/>
    <property type="evidence" value="ECO:0007669"/>
    <property type="project" value="InterPro"/>
</dbReference>
<dbReference type="InterPro" id="IPR020479">
    <property type="entry name" value="HD_metazoa"/>
</dbReference>
<dbReference type="SUPFAM" id="SSF46689">
    <property type="entry name" value="Homeodomain-like"/>
    <property type="match status" value="1"/>
</dbReference>
<proteinExistence type="evidence at transcript level"/>
<feature type="compositionally biased region" description="Polar residues" evidence="6">
    <location>
        <begin position="346"/>
        <end position="362"/>
    </location>
</feature>
<protein>
    <submittedName>
        <fullName evidence="8">Lox</fullName>
    </submittedName>
</protein>
<feature type="domain" description="Homeobox" evidence="7">
    <location>
        <begin position="213"/>
        <end position="273"/>
    </location>
</feature>
<dbReference type="PANTHER" id="PTHR45664">
    <property type="entry name" value="PROTEIN ZERKNUELLT 1-RELATED"/>
    <property type="match status" value="1"/>
</dbReference>
<feature type="region of interest" description="Disordered" evidence="6">
    <location>
        <begin position="337"/>
        <end position="362"/>
    </location>
</feature>
<dbReference type="PROSITE" id="PS00027">
    <property type="entry name" value="HOMEOBOX_1"/>
    <property type="match status" value="1"/>
</dbReference>
<dbReference type="Pfam" id="PF00046">
    <property type="entry name" value="Homeodomain"/>
    <property type="match status" value="1"/>
</dbReference>
<dbReference type="InterPro" id="IPR017970">
    <property type="entry name" value="Homeobox_CS"/>
</dbReference>
<accession>A0A5P1MBF5</accession>
<evidence type="ECO:0000256" key="6">
    <source>
        <dbReference type="SAM" id="MobiDB-lite"/>
    </source>
</evidence>
<dbReference type="CDD" id="cd00086">
    <property type="entry name" value="homeodomain"/>
    <property type="match status" value="1"/>
</dbReference>
<dbReference type="InterPro" id="IPR009057">
    <property type="entry name" value="Homeodomain-like_sf"/>
</dbReference>
<dbReference type="InterPro" id="IPR001356">
    <property type="entry name" value="HD"/>
</dbReference>
<evidence type="ECO:0000256" key="5">
    <source>
        <dbReference type="RuleBase" id="RU000682"/>
    </source>
</evidence>
<evidence type="ECO:0000256" key="2">
    <source>
        <dbReference type="ARBA" id="ARBA00023155"/>
    </source>
</evidence>
<dbReference type="Gene3D" id="1.10.10.60">
    <property type="entry name" value="Homeodomain-like"/>
    <property type="match status" value="1"/>
</dbReference>
<reference evidence="8" key="1">
    <citation type="submission" date="2018-10" db="EMBL/GenBank/DDBJ databases">
        <authorList>
            <person name="Slota L.A."/>
            <person name="McClay D.R."/>
        </authorList>
    </citation>
    <scope>NUCLEOTIDE SEQUENCE</scope>
</reference>
<dbReference type="PRINTS" id="PR00024">
    <property type="entry name" value="HOMEOBOX"/>
</dbReference>
<keyword evidence="2 4" id="KW-0371">Homeobox</keyword>
<sequence length="390" mass="43619">MDGNNPAYYHYLPKGQFPVPITNGEVSNFPSSYSPQPPSCLYETKPTIHNEDAAGYGHATGLQVPDGRGDDGLAIQQQYVQLHGATMPMHSQTNPQDLSRPLALAQQACSQSQQCDGLPINSLASQQPNYARMHGLSMAGHHGAVNGGQGQCHGQLAHQPLYTMASEYPMSSAKMSKNANVGQNLQFPWMKTTKSHAHMWKANWPGASFADFDENKRTRTAYTRGQLLELEKEFHFNKYISRPRRIELAAMLNLTERHIKIWFQNRRMKWKKEEAKRKPLKQDADGSEVGSQSDIMANDEKILPDSRTDHENMNTLVGEHGMERAAQVQTQRHLTNHNSTLERQDNSPSQRGCASPSSEDSLELTKNINSLSSNLRPTQVKTQIIDAQAF</sequence>
<dbReference type="PANTHER" id="PTHR45664:SF12">
    <property type="entry name" value="PANCREAS_DUODENUM HOMEOBOX PROTEIN 1"/>
    <property type="match status" value="1"/>
</dbReference>
<keyword evidence="1 4" id="KW-0238">DNA-binding</keyword>
<comment type="subcellular location">
    <subcellularLocation>
        <location evidence="4 5">Nucleus</location>
    </subcellularLocation>
</comment>
<keyword evidence="3 4" id="KW-0539">Nucleus</keyword>
<dbReference type="FunFam" id="1.10.10.60:FF:000176">
    <property type="entry name" value="pancreas/duodenum homeobox protein 1"/>
    <property type="match status" value="1"/>
</dbReference>
<dbReference type="GO" id="GO:0005634">
    <property type="term" value="C:nucleus"/>
    <property type="evidence" value="ECO:0007669"/>
    <property type="project" value="UniProtKB-SubCell"/>
</dbReference>
<dbReference type="GO" id="GO:0048513">
    <property type="term" value="P:animal organ development"/>
    <property type="evidence" value="ECO:0007669"/>
    <property type="project" value="UniProtKB-ARBA"/>
</dbReference>